<accession>A0ACD3ARG4</accession>
<evidence type="ECO:0000313" key="1">
    <source>
        <dbReference type="EMBL" id="TFK67834.1"/>
    </source>
</evidence>
<name>A0ACD3ARG4_9AGAR</name>
<protein>
    <submittedName>
        <fullName evidence="1">Uncharacterized protein</fullName>
    </submittedName>
</protein>
<dbReference type="EMBL" id="ML208366">
    <property type="protein sequence ID" value="TFK67834.1"/>
    <property type="molecule type" value="Genomic_DNA"/>
</dbReference>
<keyword evidence="2" id="KW-1185">Reference proteome</keyword>
<dbReference type="Proteomes" id="UP000308600">
    <property type="component" value="Unassembled WGS sequence"/>
</dbReference>
<evidence type="ECO:0000313" key="2">
    <source>
        <dbReference type="Proteomes" id="UP000308600"/>
    </source>
</evidence>
<sequence>QAPTPDSYASRSVNTPASITIDATISSISTTQSFLSATVVLFAIICGGMMVFKRQHHRQQGVQFRGESSKSGENRLSKKEDGQRRGQGGDGPAPPQSLLLSSTPPPPSTSASALAPTEQPPPDPSPNRNPDGGDESQDDELRNEGGRPTSDSYRPTPPPGGDGDDDPPPTNHNDYDTPSRSRDSFNTRVLLIVAIVFCAFIRTMVFIAVRKRQSIRQVVVLGVEAFDRSTKHLLRSSIGVVLDRQEWSKSLMKSSSLVYWTQLGSTTTEDVQDRFLEEFEDVFKGNVHEGQEDTTITHKHAFGFGSSLGLRGVVVLSNVPVNIEPIQALELDYPIPLSVSTSTTTTPAKATQSQAELPFIASPSSFAVASSTRIISSNSIAILASYVPYSASLSYYSQATASLFPPLTEEAVVFIALHYFETYSLTSAIVFFVAVCVLYGWVRWTGRAATMSGALDTSQVDEGGLLVGDVIGVPGVELEAEREEGVVLEEDSDVMDDVEVKEGCCVEDASNFARFLSEDTSHHICATSPHQNPSLAPLDLEELEQMKGGCDLDVSKMFRFKFKKGDHSSSVNDADLTKDQFDGPSANICAPSQPSSDFSSKFEELEDAHFCRHIDSLDIIRPKFRQVGNRSGVIEDDATIYSPEDALSRSQSSFKPGELENMRGGRYLDISRMFGSKFESQESQDSNGVSEDATNQSETDSDNVCAVLQSSSFNHEELEDMRGGRGLDASRMFDTRFQSISTSTSPPGFHTRSTASILPQSSSDSYSYSHSASQPNLSRSKSPPPLKRNPRMLPLPPSSNPDMPPQADWLDLASTSSVRKKPMTFTAAIPPSFSLAGRLGTPEPRSRSGLLSFDRDCVLPGLFDLSIPTIRRPKPSLIPIRAQTCRILSGPASLTGPSTQVCSKWGKKSFEPRHSHIPVLSRIPTFQAGSSLPILVDQNCHLSPDTVTQWVHNKSIYPFRCAHDPPLRRTVLEKVQLQKRWH</sequence>
<proteinExistence type="predicted"/>
<feature type="non-terminal residue" evidence="1">
    <location>
        <position position="1"/>
    </location>
</feature>
<reference evidence="1 2" key="1">
    <citation type="journal article" date="2019" name="Nat. Ecol. Evol.">
        <title>Megaphylogeny resolves global patterns of mushroom evolution.</title>
        <authorList>
            <person name="Varga T."/>
            <person name="Krizsan K."/>
            <person name="Foldi C."/>
            <person name="Dima B."/>
            <person name="Sanchez-Garcia M."/>
            <person name="Sanchez-Ramirez S."/>
            <person name="Szollosi G.J."/>
            <person name="Szarkandi J.G."/>
            <person name="Papp V."/>
            <person name="Albert L."/>
            <person name="Andreopoulos W."/>
            <person name="Angelini C."/>
            <person name="Antonin V."/>
            <person name="Barry K.W."/>
            <person name="Bougher N.L."/>
            <person name="Buchanan P."/>
            <person name="Buyck B."/>
            <person name="Bense V."/>
            <person name="Catcheside P."/>
            <person name="Chovatia M."/>
            <person name="Cooper J."/>
            <person name="Damon W."/>
            <person name="Desjardin D."/>
            <person name="Finy P."/>
            <person name="Geml J."/>
            <person name="Haridas S."/>
            <person name="Hughes K."/>
            <person name="Justo A."/>
            <person name="Karasinski D."/>
            <person name="Kautmanova I."/>
            <person name="Kiss B."/>
            <person name="Kocsube S."/>
            <person name="Kotiranta H."/>
            <person name="LaButti K.M."/>
            <person name="Lechner B.E."/>
            <person name="Liimatainen K."/>
            <person name="Lipzen A."/>
            <person name="Lukacs Z."/>
            <person name="Mihaltcheva S."/>
            <person name="Morgado L.N."/>
            <person name="Niskanen T."/>
            <person name="Noordeloos M.E."/>
            <person name="Ohm R.A."/>
            <person name="Ortiz-Santana B."/>
            <person name="Ovrebo C."/>
            <person name="Racz N."/>
            <person name="Riley R."/>
            <person name="Savchenko A."/>
            <person name="Shiryaev A."/>
            <person name="Soop K."/>
            <person name="Spirin V."/>
            <person name="Szebenyi C."/>
            <person name="Tomsovsky M."/>
            <person name="Tulloss R.E."/>
            <person name="Uehling J."/>
            <person name="Grigoriev I.V."/>
            <person name="Vagvolgyi C."/>
            <person name="Papp T."/>
            <person name="Martin F.M."/>
            <person name="Miettinen O."/>
            <person name="Hibbett D.S."/>
            <person name="Nagy L.G."/>
        </authorList>
    </citation>
    <scope>NUCLEOTIDE SEQUENCE [LARGE SCALE GENOMIC DNA]</scope>
    <source>
        <strain evidence="1 2">NL-1719</strain>
    </source>
</reference>
<organism evidence="1 2">
    <name type="scientific">Pluteus cervinus</name>
    <dbReference type="NCBI Taxonomy" id="181527"/>
    <lineage>
        <taxon>Eukaryota</taxon>
        <taxon>Fungi</taxon>
        <taxon>Dikarya</taxon>
        <taxon>Basidiomycota</taxon>
        <taxon>Agaricomycotina</taxon>
        <taxon>Agaricomycetes</taxon>
        <taxon>Agaricomycetidae</taxon>
        <taxon>Agaricales</taxon>
        <taxon>Pluteineae</taxon>
        <taxon>Pluteaceae</taxon>
        <taxon>Pluteus</taxon>
    </lineage>
</organism>
<gene>
    <name evidence="1" type="ORF">BDN72DRAFT_842599</name>
</gene>